<evidence type="ECO:0000313" key="4">
    <source>
        <dbReference type="EMBL" id="BBC29981.1"/>
    </source>
</evidence>
<evidence type="ECO:0000256" key="3">
    <source>
        <dbReference type="SAM" id="Phobius"/>
    </source>
</evidence>
<evidence type="ECO:0000256" key="2">
    <source>
        <dbReference type="SAM" id="MobiDB-lite"/>
    </source>
</evidence>
<keyword evidence="3" id="KW-1133">Transmembrane helix</keyword>
<sequence>MTVDTWIQAGLALVGTAGGVVAARSARRTKRQENRDDFTEIKKALNERIDELKVTQAGQQEQLTGQGAAISWLVVDRRSMVSYIRSRGLEPPAPRPIPERARPYLDHLDV</sequence>
<evidence type="ECO:0008006" key="6">
    <source>
        <dbReference type="Google" id="ProtNLM"/>
    </source>
</evidence>
<name>A0ABN5V9S2_9ACTN</name>
<proteinExistence type="predicted"/>
<evidence type="ECO:0000313" key="5">
    <source>
        <dbReference type="Proteomes" id="UP001321542"/>
    </source>
</evidence>
<feature type="transmembrane region" description="Helical" evidence="3">
    <location>
        <begin position="6"/>
        <end position="26"/>
    </location>
</feature>
<dbReference type="Proteomes" id="UP001321542">
    <property type="component" value="Chromosome"/>
</dbReference>
<feature type="coiled-coil region" evidence="1">
    <location>
        <begin position="35"/>
        <end position="62"/>
    </location>
</feature>
<reference evidence="4 5" key="1">
    <citation type="journal article" date="2010" name="ChemBioChem">
        <title>Cloning and characterization of the biosynthetic gene cluster of 16-membered macrolide antibiotic FD-891: involvement of a dual functional cytochrome P450 monooxygenase catalyzing epoxidation and hydroxylation.</title>
        <authorList>
            <person name="Kudo F."/>
            <person name="Motegi A."/>
            <person name="Mizoue K."/>
            <person name="Eguchi T."/>
        </authorList>
    </citation>
    <scope>NUCLEOTIDE SEQUENCE [LARGE SCALE GENOMIC DNA]</scope>
    <source>
        <strain evidence="4 5">A-8890</strain>
    </source>
</reference>
<gene>
    <name evidence="4" type="ORF">SGFS_012750</name>
</gene>
<keyword evidence="3" id="KW-0812">Transmembrane</keyword>
<keyword evidence="1" id="KW-0175">Coiled coil</keyword>
<protein>
    <recommendedName>
        <fullName evidence="6">Secreted protein</fullName>
    </recommendedName>
</protein>
<organism evidence="4 5">
    <name type="scientific">Streptomyces graminofaciens</name>
    <dbReference type="NCBI Taxonomy" id="68212"/>
    <lineage>
        <taxon>Bacteria</taxon>
        <taxon>Bacillati</taxon>
        <taxon>Actinomycetota</taxon>
        <taxon>Actinomycetes</taxon>
        <taxon>Kitasatosporales</taxon>
        <taxon>Streptomycetaceae</taxon>
        <taxon>Streptomyces</taxon>
    </lineage>
</organism>
<accession>A0ABN5V9S2</accession>
<feature type="compositionally biased region" description="Basic and acidic residues" evidence="2">
    <location>
        <begin position="97"/>
        <end position="110"/>
    </location>
</feature>
<reference evidence="4 5" key="2">
    <citation type="journal article" date="2023" name="ChemBioChem">
        <title>Acyltransferase Domain Exchange between Two Independent Type I Polyketide Synthases in the Same Producer Strain of Macrolide Antibiotics.</title>
        <authorList>
            <person name="Kudo F."/>
            <person name="Kishikawa K."/>
            <person name="Tsuboi K."/>
            <person name="Kido T."/>
            <person name="Usui T."/>
            <person name="Hashimoto J."/>
            <person name="Shin-Ya K."/>
            <person name="Miyanaga A."/>
            <person name="Eguchi T."/>
        </authorList>
    </citation>
    <scope>NUCLEOTIDE SEQUENCE [LARGE SCALE GENOMIC DNA]</scope>
    <source>
        <strain evidence="4 5">A-8890</strain>
    </source>
</reference>
<dbReference type="RefSeq" id="WP_286248250.1">
    <property type="nucleotide sequence ID" value="NZ_AP018448.1"/>
</dbReference>
<dbReference type="EMBL" id="AP018448">
    <property type="protein sequence ID" value="BBC29981.1"/>
    <property type="molecule type" value="Genomic_DNA"/>
</dbReference>
<evidence type="ECO:0000256" key="1">
    <source>
        <dbReference type="SAM" id="Coils"/>
    </source>
</evidence>
<feature type="region of interest" description="Disordered" evidence="2">
    <location>
        <begin position="87"/>
        <end position="110"/>
    </location>
</feature>
<keyword evidence="3" id="KW-0472">Membrane</keyword>
<keyword evidence="5" id="KW-1185">Reference proteome</keyword>